<dbReference type="AlphaFoldDB" id="A0A9D2P0V0"/>
<name>A0A9D2P0V0_9FIRM</name>
<accession>A0A9D2P0V0</accession>
<dbReference type="PANTHER" id="PTHR33677">
    <property type="entry name" value="TRANSCRIPTIONAL REPRESSOR FRMR-RELATED"/>
    <property type="match status" value="1"/>
</dbReference>
<evidence type="ECO:0000313" key="3">
    <source>
        <dbReference type="Proteomes" id="UP000823895"/>
    </source>
</evidence>
<dbReference type="InterPro" id="IPR003735">
    <property type="entry name" value="Metal_Tscrpt_repr"/>
</dbReference>
<dbReference type="CDD" id="cd10156">
    <property type="entry name" value="FpFrmR-Cterm-like_DUF156"/>
    <property type="match status" value="1"/>
</dbReference>
<dbReference type="GO" id="GO:0003677">
    <property type="term" value="F:DNA binding"/>
    <property type="evidence" value="ECO:0007669"/>
    <property type="project" value="InterPro"/>
</dbReference>
<reference evidence="2" key="2">
    <citation type="submission" date="2021-04" db="EMBL/GenBank/DDBJ databases">
        <authorList>
            <person name="Gilroy R."/>
        </authorList>
    </citation>
    <scope>NUCLEOTIDE SEQUENCE</scope>
    <source>
        <strain evidence="2">CHK165-2605</strain>
    </source>
</reference>
<reference evidence="2" key="1">
    <citation type="journal article" date="2021" name="PeerJ">
        <title>Extensive microbial diversity within the chicken gut microbiome revealed by metagenomics and culture.</title>
        <authorList>
            <person name="Gilroy R."/>
            <person name="Ravi A."/>
            <person name="Getino M."/>
            <person name="Pursley I."/>
            <person name="Horton D.L."/>
            <person name="Alikhan N.F."/>
            <person name="Baker D."/>
            <person name="Gharbi K."/>
            <person name="Hall N."/>
            <person name="Watson M."/>
            <person name="Adriaenssens E.M."/>
            <person name="Foster-Nyarko E."/>
            <person name="Jarju S."/>
            <person name="Secka A."/>
            <person name="Antonio M."/>
            <person name="Oren A."/>
            <person name="Chaudhuri R.R."/>
            <person name="La Ragione R."/>
            <person name="Hildebrand F."/>
            <person name="Pallen M.J."/>
        </authorList>
    </citation>
    <scope>NUCLEOTIDE SEQUENCE</scope>
    <source>
        <strain evidence="2">CHK165-2605</strain>
    </source>
</reference>
<organism evidence="2 3">
    <name type="scientific">Candidatus Mediterraneibacter gallistercoris</name>
    <dbReference type="NCBI Taxonomy" id="2838671"/>
    <lineage>
        <taxon>Bacteria</taxon>
        <taxon>Bacillati</taxon>
        <taxon>Bacillota</taxon>
        <taxon>Clostridia</taxon>
        <taxon>Lachnospirales</taxon>
        <taxon>Lachnospiraceae</taxon>
        <taxon>Mediterraneibacter</taxon>
    </lineage>
</organism>
<dbReference type="Pfam" id="PF02583">
    <property type="entry name" value="Trns_repr_metal"/>
    <property type="match status" value="1"/>
</dbReference>
<feature type="region of interest" description="Disordered" evidence="1">
    <location>
        <begin position="1"/>
        <end position="21"/>
    </location>
</feature>
<evidence type="ECO:0000256" key="1">
    <source>
        <dbReference type="SAM" id="MobiDB-lite"/>
    </source>
</evidence>
<comment type="caution">
    <text evidence="2">The sequence shown here is derived from an EMBL/GenBank/DDBJ whole genome shotgun (WGS) entry which is preliminary data.</text>
</comment>
<dbReference type="GO" id="GO:0046872">
    <property type="term" value="F:metal ion binding"/>
    <property type="evidence" value="ECO:0007669"/>
    <property type="project" value="InterPro"/>
</dbReference>
<dbReference type="Gene3D" id="1.20.58.1000">
    <property type="entry name" value="Metal-sensitive repressor, helix protomer"/>
    <property type="match status" value="1"/>
</dbReference>
<gene>
    <name evidence="2" type="ORF">H9756_01105</name>
</gene>
<dbReference type="InterPro" id="IPR038390">
    <property type="entry name" value="Metal_Tscrpt_repr_sf"/>
</dbReference>
<dbReference type="PANTHER" id="PTHR33677:SF3">
    <property type="entry name" value="COPPER-SENSING TRANSCRIPTIONAL REPRESSOR RICR"/>
    <property type="match status" value="1"/>
</dbReference>
<dbReference type="Proteomes" id="UP000823895">
    <property type="component" value="Unassembled WGS sequence"/>
</dbReference>
<dbReference type="GO" id="GO:0045892">
    <property type="term" value="P:negative regulation of DNA-templated transcription"/>
    <property type="evidence" value="ECO:0007669"/>
    <property type="project" value="UniProtKB-ARBA"/>
</dbReference>
<evidence type="ECO:0000313" key="2">
    <source>
        <dbReference type="EMBL" id="HJC42276.1"/>
    </source>
</evidence>
<sequence>MEENKTCTACKHKTKERSEKERRNMLNRLNRIEGQVRGIKKMVENDVYCPDILIQVSAVNAALNSFNKVLLAEHIRTCVAEDIKEGKDETIDELVLVLQKLMK</sequence>
<protein>
    <submittedName>
        <fullName evidence="2">Metal-sensing transcriptional repressor</fullName>
    </submittedName>
</protein>
<proteinExistence type="predicted"/>
<dbReference type="EMBL" id="DWWI01000024">
    <property type="protein sequence ID" value="HJC42276.1"/>
    <property type="molecule type" value="Genomic_DNA"/>
</dbReference>